<name>A0ABY8MHA6_9SPIO</name>
<sequence length="87" mass="9651">MNTFALVWVRFCPHNVLKNIMIKMYTTEMDFASMERGKPAEAPGKNRRKPRPLGVFADLAVANGGMMLVIAGTGLLEIIVLQRIGMT</sequence>
<dbReference type="Proteomes" id="UP001228690">
    <property type="component" value="Chromosome"/>
</dbReference>
<proteinExistence type="predicted"/>
<reference evidence="2 3" key="1">
    <citation type="submission" date="2023-04" db="EMBL/GenBank/DDBJ databases">
        <title>Spirochaete genome identified in red abalone sample constitutes a novel genus.</title>
        <authorList>
            <person name="Sharma S.P."/>
            <person name="Purcell C.M."/>
            <person name="Hyde J.R."/>
            <person name="Severin A.J."/>
        </authorList>
    </citation>
    <scope>NUCLEOTIDE SEQUENCE [LARGE SCALE GENOMIC DNA]</scope>
    <source>
        <strain evidence="2 3">SP-2023</strain>
    </source>
</reference>
<keyword evidence="1" id="KW-0472">Membrane</keyword>
<protein>
    <submittedName>
        <fullName evidence="2">Uncharacterized protein</fullName>
    </submittedName>
</protein>
<evidence type="ECO:0000256" key="1">
    <source>
        <dbReference type="SAM" id="Phobius"/>
    </source>
</evidence>
<organism evidence="2 3">
    <name type="scientific">Candidatus Haliotispira prima</name>
    <dbReference type="NCBI Taxonomy" id="3034016"/>
    <lineage>
        <taxon>Bacteria</taxon>
        <taxon>Pseudomonadati</taxon>
        <taxon>Spirochaetota</taxon>
        <taxon>Spirochaetia</taxon>
        <taxon>Spirochaetales</taxon>
        <taxon>Spirochaetaceae</taxon>
        <taxon>Candidatus Haliotispira</taxon>
    </lineage>
</organism>
<gene>
    <name evidence="2" type="ORF">P0082_00405</name>
</gene>
<keyword evidence="1" id="KW-1133">Transmembrane helix</keyword>
<keyword evidence="3" id="KW-1185">Reference proteome</keyword>
<feature type="transmembrane region" description="Helical" evidence="1">
    <location>
        <begin position="55"/>
        <end position="81"/>
    </location>
</feature>
<accession>A0ABY8MHA6</accession>
<dbReference type="RefSeq" id="WP_326927535.1">
    <property type="nucleotide sequence ID" value="NZ_CP123443.1"/>
</dbReference>
<evidence type="ECO:0000313" key="3">
    <source>
        <dbReference type="Proteomes" id="UP001228690"/>
    </source>
</evidence>
<dbReference type="EMBL" id="CP123443">
    <property type="protein sequence ID" value="WGK69352.1"/>
    <property type="molecule type" value="Genomic_DNA"/>
</dbReference>
<evidence type="ECO:0000313" key="2">
    <source>
        <dbReference type="EMBL" id="WGK69352.1"/>
    </source>
</evidence>
<keyword evidence="1" id="KW-0812">Transmembrane</keyword>